<name>A0A9D9E1I7_9SPIO</name>
<dbReference type="SMART" id="SM00710">
    <property type="entry name" value="PbH1"/>
    <property type="match status" value="4"/>
</dbReference>
<reference evidence="5" key="1">
    <citation type="submission" date="2020-10" db="EMBL/GenBank/DDBJ databases">
        <authorList>
            <person name="Gilroy R."/>
        </authorList>
    </citation>
    <scope>NUCLEOTIDE SEQUENCE</scope>
    <source>
        <strain evidence="5">7293</strain>
    </source>
</reference>
<dbReference type="InterPro" id="IPR011050">
    <property type="entry name" value="Pectin_lyase_fold/virulence"/>
</dbReference>
<dbReference type="InterPro" id="IPR006626">
    <property type="entry name" value="PbH1"/>
</dbReference>
<gene>
    <name evidence="5" type="ORF">IAA97_08520</name>
</gene>
<dbReference type="InterPro" id="IPR051801">
    <property type="entry name" value="GH28_Enzymes"/>
</dbReference>
<keyword evidence="3 4" id="KW-0326">Glycosidase</keyword>
<dbReference type="InterPro" id="IPR012334">
    <property type="entry name" value="Pectin_lyas_fold"/>
</dbReference>
<evidence type="ECO:0000256" key="1">
    <source>
        <dbReference type="ARBA" id="ARBA00008834"/>
    </source>
</evidence>
<dbReference type="PANTHER" id="PTHR31339:SF9">
    <property type="entry name" value="PLASMIN AND FIBRONECTIN-BINDING PROTEIN A"/>
    <property type="match status" value="1"/>
</dbReference>
<dbReference type="GO" id="GO:0005975">
    <property type="term" value="P:carbohydrate metabolic process"/>
    <property type="evidence" value="ECO:0007669"/>
    <property type="project" value="InterPro"/>
</dbReference>
<organism evidence="5 6">
    <name type="scientific">Candidatus Ornithospirochaeta stercoripullorum</name>
    <dbReference type="NCBI Taxonomy" id="2840899"/>
    <lineage>
        <taxon>Bacteria</taxon>
        <taxon>Pseudomonadati</taxon>
        <taxon>Spirochaetota</taxon>
        <taxon>Spirochaetia</taxon>
        <taxon>Spirochaetales</taxon>
        <taxon>Spirochaetaceae</taxon>
        <taxon>Spirochaetaceae incertae sedis</taxon>
        <taxon>Candidatus Ornithospirochaeta</taxon>
    </lineage>
</organism>
<evidence type="ECO:0000313" key="6">
    <source>
        <dbReference type="Proteomes" id="UP000823615"/>
    </source>
</evidence>
<dbReference type="Pfam" id="PF00295">
    <property type="entry name" value="Glyco_hydro_28"/>
    <property type="match status" value="1"/>
</dbReference>
<dbReference type="Proteomes" id="UP000823615">
    <property type="component" value="Unassembled WGS sequence"/>
</dbReference>
<dbReference type="PANTHER" id="PTHR31339">
    <property type="entry name" value="PECTIN LYASE-RELATED"/>
    <property type="match status" value="1"/>
</dbReference>
<dbReference type="InterPro" id="IPR000743">
    <property type="entry name" value="Glyco_hydro_28"/>
</dbReference>
<evidence type="ECO:0000256" key="3">
    <source>
        <dbReference type="ARBA" id="ARBA00023295"/>
    </source>
</evidence>
<dbReference type="SUPFAM" id="SSF51126">
    <property type="entry name" value="Pectin lyase-like"/>
    <property type="match status" value="1"/>
</dbReference>
<keyword evidence="2 4" id="KW-0378">Hydrolase</keyword>
<sequence length="440" mass="48263">MVIQLFPGMDAASNILNALKEDGEAILRGGVYLSSPFKLPSSSHLVIEKDATLKFIPDFSLYKPVYTRWEGVGCWCMHPCLFVDESESVVIEGEGVIDGSGELWWKTCLEKREKHRSPESELELLYASLNPDYKSQPGGGGGREFQFLRPPLLQIHKSRDVRISGVTFINSPFWTLHPLFSEHIVIDGITIKNPYDAPNTDGIDIESSSFVSVSSSLIDVGDDGIAIKSGSGESGRRDNVPSKHIQIKGCAVKAAHGGAVIGSETAAEIADILVEDCSFDGTDRGVRIKTRRGRGGYIHDIVFRNLRMRDNLCPFVINMYYRCGTDDDSLFSLEPQIVDESTPVIHSITIDNCVATGSRASCGMAVGLPEMPIKNTVIKSSLFSIASDNLEPVDKSDMYRGLPPVSSRGLRLRNIEVHIEGTEIACDGERIIKEEGVILE</sequence>
<dbReference type="GO" id="GO:0004650">
    <property type="term" value="F:polygalacturonase activity"/>
    <property type="evidence" value="ECO:0007669"/>
    <property type="project" value="InterPro"/>
</dbReference>
<reference evidence="5" key="2">
    <citation type="journal article" date="2021" name="PeerJ">
        <title>Extensive microbial diversity within the chicken gut microbiome revealed by metagenomics and culture.</title>
        <authorList>
            <person name="Gilroy R."/>
            <person name="Ravi A."/>
            <person name="Getino M."/>
            <person name="Pursley I."/>
            <person name="Horton D.L."/>
            <person name="Alikhan N.F."/>
            <person name="Baker D."/>
            <person name="Gharbi K."/>
            <person name="Hall N."/>
            <person name="Watson M."/>
            <person name="Adriaenssens E.M."/>
            <person name="Foster-Nyarko E."/>
            <person name="Jarju S."/>
            <person name="Secka A."/>
            <person name="Antonio M."/>
            <person name="Oren A."/>
            <person name="Chaudhuri R.R."/>
            <person name="La Ragione R."/>
            <person name="Hildebrand F."/>
            <person name="Pallen M.J."/>
        </authorList>
    </citation>
    <scope>NUCLEOTIDE SEQUENCE</scope>
    <source>
        <strain evidence="5">7293</strain>
    </source>
</reference>
<evidence type="ECO:0000256" key="4">
    <source>
        <dbReference type="RuleBase" id="RU361169"/>
    </source>
</evidence>
<evidence type="ECO:0000256" key="2">
    <source>
        <dbReference type="ARBA" id="ARBA00022801"/>
    </source>
</evidence>
<dbReference type="EMBL" id="JADIMT010000096">
    <property type="protein sequence ID" value="MBO8437007.1"/>
    <property type="molecule type" value="Genomic_DNA"/>
</dbReference>
<protein>
    <submittedName>
        <fullName evidence="5">Glycoside hydrolase family 28 protein</fullName>
    </submittedName>
</protein>
<comment type="similarity">
    <text evidence="1 4">Belongs to the glycosyl hydrolase 28 family.</text>
</comment>
<comment type="caution">
    <text evidence="5">The sequence shown here is derived from an EMBL/GenBank/DDBJ whole genome shotgun (WGS) entry which is preliminary data.</text>
</comment>
<accession>A0A9D9E1I7</accession>
<proteinExistence type="inferred from homology"/>
<dbReference type="Gene3D" id="2.160.20.10">
    <property type="entry name" value="Single-stranded right-handed beta-helix, Pectin lyase-like"/>
    <property type="match status" value="1"/>
</dbReference>
<dbReference type="AlphaFoldDB" id="A0A9D9E1I7"/>
<evidence type="ECO:0000313" key="5">
    <source>
        <dbReference type="EMBL" id="MBO8437007.1"/>
    </source>
</evidence>